<dbReference type="InterPro" id="IPR004358">
    <property type="entry name" value="Sig_transdc_His_kin-like_C"/>
</dbReference>
<dbReference type="RefSeq" id="WP_419192246.1">
    <property type="nucleotide sequence ID" value="NZ_CP036287.1"/>
</dbReference>
<feature type="transmembrane region" description="Helical" evidence="8">
    <location>
        <begin position="36"/>
        <end position="60"/>
    </location>
</feature>
<dbReference type="PRINTS" id="PR00344">
    <property type="entry name" value="BCTRLSENSOR"/>
</dbReference>
<dbReference type="Proteomes" id="UP000316921">
    <property type="component" value="Chromosome"/>
</dbReference>
<evidence type="ECO:0000256" key="6">
    <source>
        <dbReference type="ARBA" id="ARBA00023012"/>
    </source>
</evidence>
<evidence type="ECO:0000256" key="5">
    <source>
        <dbReference type="ARBA" id="ARBA00022777"/>
    </source>
</evidence>
<keyword evidence="6" id="KW-0902">Two-component regulatory system</keyword>
<dbReference type="InterPro" id="IPR058544">
    <property type="entry name" value="ETR1_N"/>
</dbReference>
<dbReference type="InterPro" id="IPR036890">
    <property type="entry name" value="HATPase_C_sf"/>
</dbReference>
<evidence type="ECO:0000313" key="10">
    <source>
        <dbReference type="EMBL" id="QDU66645.1"/>
    </source>
</evidence>
<keyword evidence="3" id="KW-0597">Phosphoprotein</keyword>
<reference evidence="10 11" key="1">
    <citation type="submission" date="2019-02" db="EMBL/GenBank/DDBJ databases">
        <title>Deep-cultivation of Planctomycetes and their phenomic and genomic characterization uncovers novel biology.</title>
        <authorList>
            <person name="Wiegand S."/>
            <person name="Jogler M."/>
            <person name="Boedeker C."/>
            <person name="Pinto D."/>
            <person name="Vollmers J."/>
            <person name="Rivas-Marin E."/>
            <person name="Kohn T."/>
            <person name="Peeters S.H."/>
            <person name="Heuer A."/>
            <person name="Rast P."/>
            <person name="Oberbeckmann S."/>
            <person name="Bunk B."/>
            <person name="Jeske O."/>
            <person name="Meyerdierks A."/>
            <person name="Storesund J.E."/>
            <person name="Kallscheuer N."/>
            <person name="Luecker S."/>
            <person name="Lage O.M."/>
            <person name="Pohl T."/>
            <person name="Merkel B.J."/>
            <person name="Hornburger P."/>
            <person name="Mueller R.-W."/>
            <person name="Bruemmer F."/>
            <person name="Labrenz M."/>
            <person name="Spormann A.M."/>
            <person name="Op den Camp H."/>
            <person name="Overmann J."/>
            <person name="Amann R."/>
            <person name="Jetten M.S.M."/>
            <person name="Mascher T."/>
            <person name="Medema M.H."/>
            <person name="Devos D.P."/>
            <person name="Kaster A.-K."/>
            <person name="Ovreas L."/>
            <person name="Rohde M."/>
            <person name="Galperin M.Y."/>
            <person name="Jogler C."/>
        </authorList>
    </citation>
    <scope>NUCLEOTIDE SEQUENCE [LARGE SCALE GENOMIC DNA]</scope>
    <source>
        <strain evidence="10 11">Pla133</strain>
    </source>
</reference>
<dbReference type="Gene3D" id="3.30.565.10">
    <property type="entry name" value="Histidine kinase-like ATPase, C-terminal domain"/>
    <property type="match status" value="1"/>
</dbReference>
<name>A0A518BI54_9BACT</name>
<comment type="catalytic activity">
    <reaction evidence="1">
        <text>ATP + protein L-histidine = ADP + protein N-phospho-L-histidine.</text>
        <dbReference type="EC" id="2.7.13.3"/>
    </reaction>
</comment>
<dbReference type="CDD" id="cd00082">
    <property type="entry name" value="HisKA"/>
    <property type="match status" value="1"/>
</dbReference>
<dbReference type="SUPFAM" id="SSF47384">
    <property type="entry name" value="Homodimeric domain of signal transducing histidine kinase"/>
    <property type="match status" value="1"/>
</dbReference>
<dbReference type="CDD" id="cd00075">
    <property type="entry name" value="HATPase"/>
    <property type="match status" value="1"/>
</dbReference>
<dbReference type="PANTHER" id="PTHR43711">
    <property type="entry name" value="TWO-COMPONENT HISTIDINE KINASE"/>
    <property type="match status" value="1"/>
</dbReference>
<keyword evidence="7" id="KW-0175">Coiled coil</keyword>
<sequence>MADRDTGSLVDFFTKLFDTSDFPARWHCGNWTSLEGWIHILADTATFAAYFAIPAVIAVFAMRRRDLPFPRVAWLFVAFIFACGATHLIEATLFWHPWYRLSGLFKVVTASVSGVTVGALITTLPRALDLPGRAALSDRLEGEVKQREQARRELANRNDDLDRFASAAAHDLQAPLRGMYLLAGFIEEDEAESLSEAGREHLRQLRERSLQMQRMVRGLLEYSRSGSGGVELERVCTRDLVQETWKQVAAPAGFRLEIDGHLPDLEAPRAPLQRVLQNLIANAVAHHDRDQGSIRVGANREGDAYRFTVEDDDPGIPPGSREHIFEMFARLSDGAVGDGMGLALAARDVRIQGGKIWVEPAEPRGARFCFLWPIGSGSSEQTTILG</sequence>
<keyword evidence="4 10" id="KW-0808">Transferase</keyword>
<feature type="transmembrane region" description="Helical" evidence="8">
    <location>
        <begin position="72"/>
        <end position="98"/>
    </location>
</feature>
<dbReference type="InterPro" id="IPR036097">
    <property type="entry name" value="HisK_dim/P_sf"/>
</dbReference>
<evidence type="ECO:0000259" key="9">
    <source>
        <dbReference type="PROSITE" id="PS50109"/>
    </source>
</evidence>
<dbReference type="PROSITE" id="PS50109">
    <property type="entry name" value="HIS_KIN"/>
    <property type="match status" value="1"/>
</dbReference>
<evidence type="ECO:0000313" key="11">
    <source>
        <dbReference type="Proteomes" id="UP000316921"/>
    </source>
</evidence>
<dbReference type="Gene3D" id="1.10.287.130">
    <property type="match status" value="1"/>
</dbReference>
<keyword evidence="5" id="KW-0418">Kinase</keyword>
<dbReference type="SUPFAM" id="SSF55874">
    <property type="entry name" value="ATPase domain of HSP90 chaperone/DNA topoisomerase II/histidine kinase"/>
    <property type="match status" value="1"/>
</dbReference>
<keyword evidence="11" id="KW-1185">Reference proteome</keyword>
<accession>A0A518BI54</accession>
<dbReference type="SMART" id="SM00388">
    <property type="entry name" value="HisKA"/>
    <property type="match status" value="1"/>
</dbReference>
<evidence type="ECO:0000256" key="1">
    <source>
        <dbReference type="ARBA" id="ARBA00000085"/>
    </source>
</evidence>
<dbReference type="InterPro" id="IPR003594">
    <property type="entry name" value="HATPase_dom"/>
</dbReference>
<dbReference type="InterPro" id="IPR003661">
    <property type="entry name" value="HisK_dim/P_dom"/>
</dbReference>
<keyword evidence="8" id="KW-1133">Transmembrane helix</keyword>
<feature type="domain" description="Histidine kinase" evidence="9">
    <location>
        <begin position="167"/>
        <end position="376"/>
    </location>
</feature>
<dbReference type="Pfam" id="PF02518">
    <property type="entry name" value="HATPase_c"/>
    <property type="match status" value="1"/>
</dbReference>
<proteinExistence type="predicted"/>
<keyword evidence="8" id="KW-0812">Transmembrane</keyword>
<evidence type="ECO:0000256" key="7">
    <source>
        <dbReference type="SAM" id="Coils"/>
    </source>
</evidence>
<evidence type="ECO:0000256" key="3">
    <source>
        <dbReference type="ARBA" id="ARBA00022553"/>
    </source>
</evidence>
<organism evidence="10 11">
    <name type="scientific">Engelhardtia mirabilis</name>
    <dbReference type="NCBI Taxonomy" id="2528011"/>
    <lineage>
        <taxon>Bacteria</taxon>
        <taxon>Pseudomonadati</taxon>
        <taxon>Planctomycetota</taxon>
        <taxon>Planctomycetia</taxon>
        <taxon>Planctomycetia incertae sedis</taxon>
        <taxon>Engelhardtia</taxon>
    </lineage>
</organism>
<evidence type="ECO:0000256" key="4">
    <source>
        <dbReference type="ARBA" id="ARBA00022679"/>
    </source>
</evidence>
<dbReference type="EC" id="2.7.13.3" evidence="2"/>
<dbReference type="InterPro" id="IPR005467">
    <property type="entry name" value="His_kinase_dom"/>
</dbReference>
<protein>
    <recommendedName>
        <fullName evidence="2">histidine kinase</fullName>
        <ecNumber evidence="2">2.7.13.3</ecNumber>
    </recommendedName>
</protein>
<evidence type="ECO:0000256" key="8">
    <source>
        <dbReference type="SAM" id="Phobius"/>
    </source>
</evidence>
<dbReference type="InterPro" id="IPR050736">
    <property type="entry name" value="Sensor_HK_Regulatory"/>
</dbReference>
<evidence type="ECO:0000256" key="2">
    <source>
        <dbReference type="ARBA" id="ARBA00012438"/>
    </source>
</evidence>
<dbReference type="Pfam" id="PF00512">
    <property type="entry name" value="HisKA"/>
    <property type="match status" value="1"/>
</dbReference>
<gene>
    <name evidence="10" type="primary">cph1_1</name>
    <name evidence="10" type="ORF">Pla133_17210</name>
</gene>
<dbReference type="AlphaFoldDB" id="A0A518BI54"/>
<dbReference type="KEGG" id="pbap:Pla133_17210"/>
<dbReference type="EMBL" id="CP036287">
    <property type="protein sequence ID" value="QDU66645.1"/>
    <property type="molecule type" value="Genomic_DNA"/>
</dbReference>
<dbReference type="GO" id="GO:0000155">
    <property type="term" value="F:phosphorelay sensor kinase activity"/>
    <property type="evidence" value="ECO:0007669"/>
    <property type="project" value="InterPro"/>
</dbReference>
<feature type="coiled-coil region" evidence="7">
    <location>
        <begin position="133"/>
        <end position="160"/>
    </location>
</feature>
<dbReference type="SMART" id="SM00387">
    <property type="entry name" value="HATPase_c"/>
    <property type="match status" value="1"/>
</dbReference>
<dbReference type="Pfam" id="PF25487">
    <property type="entry name" value="ETR1_N"/>
    <property type="match status" value="1"/>
</dbReference>
<dbReference type="PANTHER" id="PTHR43711:SF31">
    <property type="entry name" value="HISTIDINE KINASE"/>
    <property type="match status" value="1"/>
</dbReference>
<keyword evidence="8" id="KW-0472">Membrane</keyword>